<accession>A0A915KHI1</accession>
<evidence type="ECO:0000313" key="3">
    <source>
        <dbReference type="WBParaSite" id="nRc.2.0.1.t38293-RA"/>
    </source>
</evidence>
<dbReference type="Proteomes" id="UP000887565">
    <property type="component" value="Unplaced"/>
</dbReference>
<feature type="transmembrane region" description="Helical" evidence="1">
    <location>
        <begin position="6"/>
        <end position="22"/>
    </location>
</feature>
<keyword evidence="1" id="KW-0472">Membrane</keyword>
<proteinExistence type="predicted"/>
<reference evidence="3" key="1">
    <citation type="submission" date="2022-11" db="UniProtKB">
        <authorList>
            <consortium name="WormBaseParasite"/>
        </authorList>
    </citation>
    <scope>IDENTIFICATION</scope>
</reference>
<dbReference type="AlphaFoldDB" id="A0A915KHI1"/>
<evidence type="ECO:0000256" key="1">
    <source>
        <dbReference type="SAM" id="Phobius"/>
    </source>
</evidence>
<keyword evidence="1" id="KW-1133">Transmembrane helix</keyword>
<organism evidence="2 3">
    <name type="scientific">Romanomermis culicivorax</name>
    <name type="common">Nematode worm</name>
    <dbReference type="NCBI Taxonomy" id="13658"/>
    <lineage>
        <taxon>Eukaryota</taxon>
        <taxon>Metazoa</taxon>
        <taxon>Ecdysozoa</taxon>
        <taxon>Nematoda</taxon>
        <taxon>Enoplea</taxon>
        <taxon>Dorylaimia</taxon>
        <taxon>Mermithida</taxon>
        <taxon>Mermithoidea</taxon>
        <taxon>Mermithidae</taxon>
        <taxon>Romanomermis</taxon>
    </lineage>
</organism>
<keyword evidence="1" id="KW-0812">Transmembrane</keyword>
<dbReference type="WBParaSite" id="nRc.2.0.1.t38293-RA">
    <property type="protein sequence ID" value="nRc.2.0.1.t38293-RA"/>
    <property type="gene ID" value="nRc.2.0.1.g38293"/>
</dbReference>
<protein>
    <submittedName>
        <fullName evidence="3">Uncharacterized protein</fullName>
    </submittedName>
</protein>
<name>A0A915KHI1_ROMCU</name>
<keyword evidence="2" id="KW-1185">Reference proteome</keyword>
<evidence type="ECO:0000313" key="2">
    <source>
        <dbReference type="Proteomes" id="UP000887565"/>
    </source>
</evidence>
<sequence length="72" mass="7806">MGDSGFNAVGLLVILAITYTFYKHQQNKRAQRRAAQQRQLAAAAGQPASQQSAAVTPITFLGEKIIFLQGFP</sequence>